<evidence type="ECO:0000313" key="2">
    <source>
        <dbReference type="EMBL" id="ANO58225.1"/>
    </source>
</evidence>
<dbReference type="AlphaFoldDB" id="A0A1B0Z2Y1"/>
<name>A0A1B0Z2Y1_9PROT</name>
<dbReference type="EMBL" id="KT997802">
    <property type="protein sequence ID" value="ANO58225.1"/>
    <property type="molecule type" value="Genomic_DNA"/>
</dbReference>
<keyword evidence="1" id="KW-1133">Transmembrane helix</keyword>
<protein>
    <submittedName>
        <fullName evidence="2">Uncharacterized protein</fullName>
    </submittedName>
</protein>
<reference evidence="2" key="1">
    <citation type="submission" date="2015-11" db="EMBL/GenBank/DDBJ databases">
        <title>Genomes of Abundant and Widespread Viruses from the Deep Ocean.</title>
        <authorList>
            <person name="Mizuno C.M."/>
            <person name="Ghai R."/>
            <person name="Saghai A."/>
            <person name="Lopez-Garcia P."/>
            <person name="Rodriguez-Valera F."/>
        </authorList>
    </citation>
    <scope>NUCLEOTIDE SEQUENCE</scope>
</reference>
<proteinExistence type="predicted"/>
<accession>A0A1B0Z2Y1</accession>
<dbReference type="EMBL" id="KT997882">
    <property type="protein sequence ID" value="ANO58410.1"/>
    <property type="molecule type" value="Genomic_DNA"/>
</dbReference>
<evidence type="ECO:0000256" key="1">
    <source>
        <dbReference type="SAM" id="Phobius"/>
    </source>
</evidence>
<organism evidence="2">
    <name type="scientific">uncultured Alphaproteobacteria bacterium</name>
    <dbReference type="NCBI Taxonomy" id="91750"/>
    <lineage>
        <taxon>Bacteria</taxon>
        <taxon>Pseudomonadati</taxon>
        <taxon>Pseudomonadota</taxon>
        <taxon>Alphaproteobacteria</taxon>
        <taxon>environmental samples</taxon>
    </lineage>
</organism>
<sequence length="80" mass="8590">MAKKKSKPLVGNNTIGLGYRLSSHEKLCAERMKQLLKSIDELKKNVASLNDSMSKGKGAVAVLMALGAFVIGVLGYLNIK</sequence>
<keyword evidence="1" id="KW-0472">Membrane</keyword>
<keyword evidence="1" id="KW-0812">Transmembrane</keyword>
<feature type="transmembrane region" description="Helical" evidence="1">
    <location>
        <begin position="58"/>
        <end position="79"/>
    </location>
</feature>